<name>A0AC60Q821_IXOPE</name>
<sequence>MQRLSVYVDSKLLRRPGREKLLHSVKNAKRTWRSLANRIRNRFANADPLPVPGIEGHVTPPTTPAVTLRTVDPGDGPSGNRQLDVVNTSSPGGTSHDGVLFGIVARFSPMVVKSETCAILLACLLLSNLTQPSPATNSYVIIQSDNSSNRSTFTGSEEVIEAIYPNDTSDLDGAHNQTGLPLFTLVVQDKADSTESSSFPEYDAFPARNESLGVLEYRESFPVRSFDFGTRRKVLYVLGLFELTGPCDAARGGPSEKAAANLAIRHVNERDVVPGYRLEMYDNDTKVLYVSDCPVR</sequence>
<comment type="caution">
    <text evidence="1">The sequence shown here is derived from an EMBL/GenBank/DDBJ whole genome shotgun (WGS) entry which is preliminary data.</text>
</comment>
<gene>
    <name evidence="1" type="ORF">HPB47_023053</name>
</gene>
<accession>A0AC60Q821</accession>
<reference evidence="1 2" key="1">
    <citation type="journal article" date="2020" name="Cell">
        <title>Large-Scale Comparative Analyses of Tick Genomes Elucidate Their Genetic Diversity and Vector Capacities.</title>
        <authorList>
            <consortium name="Tick Genome and Microbiome Consortium (TIGMIC)"/>
            <person name="Jia N."/>
            <person name="Wang J."/>
            <person name="Shi W."/>
            <person name="Du L."/>
            <person name="Sun Y."/>
            <person name="Zhan W."/>
            <person name="Jiang J.F."/>
            <person name="Wang Q."/>
            <person name="Zhang B."/>
            <person name="Ji P."/>
            <person name="Bell-Sakyi L."/>
            <person name="Cui X.M."/>
            <person name="Yuan T.T."/>
            <person name="Jiang B.G."/>
            <person name="Yang W.F."/>
            <person name="Lam T.T."/>
            <person name="Chang Q.C."/>
            <person name="Ding S.J."/>
            <person name="Wang X.J."/>
            <person name="Zhu J.G."/>
            <person name="Ruan X.D."/>
            <person name="Zhao L."/>
            <person name="Wei J.T."/>
            <person name="Ye R.Z."/>
            <person name="Que T.C."/>
            <person name="Du C.H."/>
            <person name="Zhou Y.H."/>
            <person name="Cheng J.X."/>
            <person name="Dai P.F."/>
            <person name="Guo W.B."/>
            <person name="Han X.H."/>
            <person name="Huang E.J."/>
            <person name="Li L.F."/>
            <person name="Wei W."/>
            <person name="Gao Y.C."/>
            <person name="Liu J.Z."/>
            <person name="Shao H.Z."/>
            <person name="Wang X."/>
            <person name="Wang C.C."/>
            <person name="Yang T.C."/>
            <person name="Huo Q.B."/>
            <person name="Li W."/>
            <person name="Chen H.Y."/>
            <person name="Chen S.E."/>
            <person name="Zhou L.G."/>
            <person name="Ni X.B."/>
            <person name="Tian J.H."/>
            <person name="Sheng Y."/>
            <person name="Liu T."/>
            <person name="Pan Y.S."/>
            <person name="Xia L.Y."/>
            <person name="Li J."/>
            <person name="Zhao F."/>
            <person name="Cao W.C."/>
        </authorList>
    </citation>
    <scope>NUCLEOTIDE SEQUENCE [LARGE SCALE GENOMIC DNA]</scope>
    <source>
        <strain evidence="1">Iper-2018</strain>
    </source>
</reference>
<dbReference type="EMBL" id="JABSTQ010009359">
    <property type="protein sequence ID" value="KAG0430056.1"/>
    <property type="molecule type" value="Genomic_DNA"/>
</dbReference>
<evidence type="ECO:0000313" key="1">
    <source>
        <dbReference type="EMBL" id="KAG0430056.1"/>
    </source>
</evidence>
<keyword evidence="2" id="KW-1185">Reference proteome</keyword>
<proteinExistence type="predicted"/>
<evidence type="ECO:0000313" key="2">
    <source>
        <dbReference type="Proteomes" id="UP000805193"/>
    </source>
</evidence>
<dbReference type="Proteomes" id="UP000805193">
    <property type="component" value="Unassembled WGS sequence"/>
</dbReference>
<organism evidence="1 2">
    <name type="scientific">Ixodes persulcatus</name>
    <name type="common">Taiga tick</name>
    <dbReference type="NCBI Taxonomy" id="34615"/>
    <lineage>
        <taxon>Eukaryota</taxon>
        <taxon>Metazoa</taxon>
        <taxon>Ecdysozoa</taxon>
        <taxon>Arthropoda</taxon>
        <taxon>Chelicerata</taxon>
        <taxon>Arachnida</taxon>
        <taxon>Acari</taxon>
        <taxon>Parasitiformes</taxon>
        <taxon>Ixodida</taxon>
        <taxon>Ixodoidea</taxon>
        <taxon>Ixodidae</taxon>
        <taxon>Ixodinae</taxon>
        <taxon>Ixodes</taxon>
    </lineage>
</organism>
<protein>
    <submittedName>
        <fullName evidence="1">Uncharacterized protein</fullName>
    </submittedName>
</protein>